<dbReference type="GeneID" id="55998465"/>
<accession>A0A7H8RE79</accession>
<evidence type="ECO:0000313" key="3">
    <source>
        <dbReference type="Proteomes" id="UP000509510"/>
    </source>
</evidence>
<keyword evidence="1" id="KW-1133">Transmembrane helix</keyword>
<dbReference type="PANTHER" id="PTHR35043:SF8">
    <property type="entry name" value="DUF4220 DOMAIN-CONTAINING PROTEIN"/>
    <property type="match status" value="1"/>
</dbReference>
<evidence type="ECO:0000313" key="2">
    <source>
        <dbReference type="EMBL" id="QKX63815.1"/>
    </source>
</evidence>
<name>A0A7H8RE79_TALRU</name>
<dbReference type="PANTHER" id="PTHR35043">
    <property type="entry name" value="TRANSCRIPTION FACTOR DOMAIN-CONTAINING PROTEIN"/>
    <property type="match status" value="1"/>
</dbReference>
<keyword evidence="3" id="KW-1185">Reference proteome</keyword>
<feature type="transmembrane region" description="Helical" evidence="1">
    <location>
        <begin position="187"/>
        <end position="204"/>
    </location>
</feature>
<feature type="transmembrane region" description="Helical" evidence="1">
    <location>
        <begin position="326"/>
        <end position="348"/>
    </location>
</feature>
<sequence>MANTSVPIFGWVDEPDGRGTWGILSTCLLTIILCCWTSVCPNIPAPSDGNFTRIRDKLHLALMGVLGPEFLLMLTLGQWTSARASVKGIKELGYSDWTMVHGFYADMGGFVLHGPGIKAPFPVDARQLLFLLQREYIEYPRIAKEDIDDRNKSDGFTRCIAVFQAVWMVINCLTRVAQGLALTTLELTTMSFILVFFVTSFCWYRKPQDITTTVPIHTVVHIDQILAENGIYSPDLWYNTPLDFINGEIYFCERFWRYFTQILQQIHLPIFSRRVDARPYNRIPSDQFQFLDAPAETLGVPVIVFFGSIFMFAWHFDFPSVTELVLWRVASIYTLVFTFLGGICAQYCHKVLFPQWEKQRRPNLLLSSLPRDDERNDSSLAARLRNIHQSKDPRLDIPLRAFIPVCILCAFYCVCRTYILVEDFIGLRNLPDSAFQTVQWSDYVPHW</sequence>
<protein>
    <submittedName>
        <fullName evidence="2">Uncharacterized protein</fullName>
    </submittedName>
</protein>
<feature type="transmembrane region" description="Helical" evidence="1">
    <location>
        <begin position="297"/>
        <end position="314"/>
    </location>
</feature>
<gene>
    <name evidence="2" type="ORF">TRUGW13939_10986</name>
</gene>
<dbReference type="Proteomes" id="UP000509510">
    <property type="component" value="Chromosome VI"/>
</dbReference>
<organism evidence="2 3">
    <name type="scientific">Talaromyces rugulosus</name>
    <name type="common">Penicillium rugulosum</name>
    <dbReference type="NCBI Taxonomy" id="121627"/>
    <lineage>
        <taxon>Eukaryota</taxon>
        <taxon>Fungi</taxon>
        <taxon>Dikarya</taxon>
        <taxon>Ascomycota</taxon>
        <taxon>Pezizomycotina</taxon>
        <taxon>Eurotiomycetes</taxon>
        <taxon>Eurotiomycetidae</taxon>
        <taxon>Eurotiales</taxon>
        <taxon>Trichocomaceae</taxon>
        <taxon>Talaromyces</taxon>
        <taxon>Talaromyces sect. Islandici</taxon>
    </lineage>
</organism>
<proteinExistence type="predicted"/>
<reference evidence="3" key="1">
    <citation type="submission" date="2020-06" db="EMBL/GenBank/DDBJ databases">
        <title>A chromosome-scale genome assembly of Talaromyces rugulosus W13939.</title>
        <authorList>
            <person name="Wang B."/>
            <person name="Guo L."/>
            <person name="Ye K."/>
            <person name="Wang L."/>
        </authorList>
    </citation>
    <scope>NUCLEOTIDE SEQUENCE [LARGE SCALE GENOMIC DNA]</scope>
    <source>
        <strain evidence="3">W13939</strain>
    </source>
</reference>
<dbReference type="KEGG" id="trg:TRUGW13939_10986"/>
<feature type="transmembrane region" description="Helical" evidence="1">
    <location>
        <begin position="20"/>
        <end position="39"/>
    </location>
</feature>
<dbReference type="EMBL" id="CP055903">
    <property type="protein sequence ID" value="QKX63815.1"/>
    <property type="molecule type" value="Genomic_DNA"/>
</dbReference>
<feature type="transmembrane region" description="Helical" evidence="1">
    <location>
        <begin position="60"/>
        <end position="79"/>
    </location>
</feature>
<keyword evidence="1" id="KW-0812">Transmembrane</keyword>
<feature type="transmembrane region" description="Helical" evidence="1">
    <location>
        <begin position="401"/>
        <end position="421"/>
    </location>
</feature>
<dbReference type="AlphaFoldDB" id="A0A7H8RE79"/>
<dbReference type="OrthoDB" id="9451547at2759"/>
<evidence type="ECO:0000256" key="1">
    <source>
        <dbReference type="SAM" id="Phobius"/>
    </source>
</evidence>
<keyword evidence="1" id="KW-0472">Membrane</keyword>
<dbReference type="RefSeq" id="XP_035349989.1">
    <property type="nucleotide sequence ID" value="XM_035494096.1"/>
</dbReference>